<dbReference type="Proteomes" id="UP001165121">
    <property type="component" value="Unassembled WGS sequence"/>
</dbReference>
<evidence type="ECO:0000313" key="2">
    <source>
        <dbReference type="Proteomes" id="UP001165121"/>
    </source>
</evidence>
<comment type="caution">
    <text evidence="1">The sequence shown here is derived from an EMBL/GenBank/DDBJ whole genome shotgun (WGS) entry which is preliminary data.</text>
</comment>
<reference evidence="1" key="1">
    <citation type="submission" date="2023-04" db="EMBL/GenBank/DDBJ databases">
        <title>Phytophthora fragariaefolia NBRC 109709.</title>
        <authorList>
            <person name="Ichikawa N."/>
            <person name="Sato H."/>
            <person name="Tonouchi N."/>
        </authorList>
    </citation>
    <scope>NUCLEOTIDE SEQUENCE</scope>
    <source>
        <strain evidence="1">NBRC 109709</strain>
    </source>
</reference>
<dbReference type="OrthoDB" id="99098at2759"/>
<organism evidence="1 2">
    <name type="scientific">Phytophthora fragariaefolia</name>
    <dbReference type="NCBI Taxonomy" id="1490495"/>
    <lineage>
        <taxon>Eukaryota</taxon>
        <taxon>Sar</taxon>
        <taxon>Stramenopiles</taxon>
        <taxon>Oomycota</taxon>
        <taxon>Peronosporomycetes</taxon>
        <taxon>Peronosporales</taxon>
        <taxon>Peronosporaceae</taxon>
        <taxon>Phytophthora</taxon>
    </lineage>
</organism>
<dbReference type="EMBL" id="BSXT01001909">
    <property type="protein sequence ID" value="GMF46048.1"/>
    <property type="molecule type" value="Genomic_DNA"/>
</dbReference>
<name>A0A9W6XUK7_9STRA</name>
<sequence>MEPTNTDQAAPTSFNDFFKWCQQHLKERGWGRLDEAAARYLRAWGLASTSNTTDTGCAIKRLLDAVPHARITKARLVDAALQGDDAGETEWVLPSEVGLHGRPTYQMRSMLSHTRVNGRTLLLTSWEPTYEPAGNLPSGEINQYRRRRHHLVERTFIEAEAKED</sequence>
<dbReference type="AlphaFoldDB" id="A0A9W6XUK7"/>
<keyword evidence="2" id="KW-1185">Reference proteome</keyword>
<evidence type="ECO:0000313" key="1">
    <source>
        <dbReference type="EMBL" id="GMF46048.1"/>
    </source>
</evidence>
<protein>
    <submittedName>
        <fullName evidence="1">Unnamed protein product</fullName>
    </submittedName>
</protein>
<gene>
    <name evidence="1" type="ORF">Pfra01_001678500</name>
</gene>
<accession>A0A9W6XUK7</accession>
<proteinExistence type="predicted"/>